<dbReference type="Pfam" id="PF10513">
    <property type="entry name" value="EPL1"/>
    <property type="match status" value="1"/>
</dbReference>
<keyword evidence="10" id="KW-1185">Reference proteome</keyword>
<feature type="region of interest" description="Disordered" evidence="7">
    <location>
        <begin position="452"/>
        <end position="472"/>
    </location>
</feature>
<evidence type="ECO:0000256" key="6">
    <source>
        <dbReference type="RuleBase" id="RU361124"/>
    </source>
</evidence>
<reference evidence="9" key="1">
    <citation type="journal article" date="2018" name="DNA Res.">
        <title>Multiple hybrid de novo genome assembly of finger millet, an orphan allotetraploid crop.</title>
        <authorList>
            <person name="Hatakeyama M."/>
            <person name="Aluri S."/>
            <person name="Balachadran M.T."/>
            <person name="Sivarajan S.R."/>
            <person name="Patrignani A."/>
            <person name="Gruter S."/>
            <person name="Poveda L."/>
            <person name="Shimizu-Inatsugi R."/>
            <person name="Baeten J."/>
            <person name="Francoijs K.J."/>
            <person name="Nataraja K.N."/>
            <person name="Reddy Y.A.N."/>
            <person name="Phadnis S."/>
            <person name="Ravikumar R.L."/>
            <person name="Schlapbach R."/>
            <person name="Sreeman S.M."/>
            <person name="Shimizu K.K."/>
        </authorList>
    </citation>
    <scope>NUCLEOTIDE SEQUENCE</scope>
</reference>
<evidence type="ECO:0000259" key="8">
    <source>
        <dbReference type="Pfam" id="PF10513"/>
    </source>
</evidence>
<name>A0AAV5DGV0_ELECO</name>
<dbReference type="GO" id="GO:0006357">
    <property type="term" value="P:regulation of transcription by RNA polymerase II"/>
    <property type="evidence" value="ECO:0007669"/>
    <property type="project" value="InterPro"/>
</dbReference>
<feature type="domain" description="Enhancer of polycomb-like N-terminal" evidence="8">
    <location>
        <begin position="586"/>
        <end position="680"/>
    </location>
</feature>
<evidence type="ECO:0000256" key="7">
    <source>
        <dbReference type="SAM" id="MobiDB-lite"/>
    </source>
</evidence>
<evidence type="ECO:0000256" key="2">
    <source>
        <dbReference type="ARBA" id="ARBA00008035"/>
    </source>
</evidence>
<comment type="similarity">
    <text evidence="2 6">Belongs to the enhancer of polycomb family.</text>
</comment>
<dbReference type="GO" id="GO:0005634">
    <property type="term" value="C:nucleus"/>
    <property type="evidence" value="ECO:0007669"/>
    <property type="project" value="UniProtKB-SubCell"/>
</dbReference>
<feature type="region of interest" description="Disordered" evidence="7">
    <location>
        <begin position="380"/>
        <end position="410"/>
    </location>
</feature>
<organism evidence="9 10">
    <name type="scientific">Eleusine coracana subsp. coracana</name>
    <dbReference type="NCBI Taxonomy" id="191504"/>
    <lineage>
        <taxon>Eukaryota</taxon>
        <taxon>Viridiplantae</taxon>
        <taxon>Streptophyta</taxon>
        <taxon>Embryophyta</taxon>
        <taxon>Tracheophyta</taxon>
        <taxon>Spermatophyta</taxon>
        <taxon>Magnoliopsida</taxon>
        <taxon>Liliopsida</taxon>
        <taxon>Poales</taxon>
        <taxon>Poaceae</taxon>
        <taxon>PACMAD clade</taxon>
        <taxon>Chloridoideae</taxon>
        <taxon>Cynodonteae</taxon>
        <taxon>Eleusininae</taxon>
        <taxon>Eleusine</taxon>
    </lineage>
</organism>
<proteinExistence type="inferred from homology"/>
<evidence type="ECO:0000256" key="5">
    <source>
        <dbReference type="ARBA" id="ARBA00023242"/>
    </source>
</evidence>
<comment type="subcellular location">
    <subcellularLocation>
        <location evidence="1 6">Nucleus</location>
    </subcellularLocation>
</comment>
<gene>
    <name evidence="9" type="primary">ga27785</name>
    <name evidence="9" type="ORF">PR202_ga27785</name>
</gene>
<dbReference type="AlphaFoldDB" id="A0AAV5DGV0"/>
<dbReference type="EMBL" id="BQKI01000016">
    <property type="protein sequence ID" value="GJN09753.1"/>
    <property type="molecule type" value="Genomic_DNA"/>
</dbReference>
<feature type="compositionally biased region" description="Basic residues" evidence="7">
    <location>
        <begin position="380"/>
        <end position="399"/>
    </location>
</feature>
<dbReference type="GO" id="GO:0035267">
    <property type="term" value="C:NuA4 histone acetyltransferase complex"/>
    <property type="evidence" value="ECO:0007669"/>
    <property type="project" value="InterPro"/>
</dbReference>
<dbReference type="Proteomes" id="UP001054889">
    <property type="component" value="Unassembled WGS sequence"/>
</dbReference>
<evidence type="ECO:0000256" key="3">
    <source>
        <dbReference type="ARBA" id="ARBA00023015"/>
    </source>
</evidence>
<dbReference type="InterPro" id="IPR024943">
    <property type="entry name" value="Enhancer_polycomb"/>
</dbReference>
<evidence type="ECO:0000256" key="1">
    <source>
        <dbReference type="ARBA" id="ARBA00004123"/>
    </source>
</evidence>
<dbReference type="PANTHER" id="PTHR14898">
    <property type="entry name" value="ENHANCER OF POLYCOMB"/>
    <property type="match status" value="1"/>
</dbReference>
<feature type="region of interest" description="Disordered" evidence="7">
    <location>
        <begin position="1"/>
        <end position="31"/>
    </location>
</feature>
<feature type="compositionally biased region" description="Low complexity" evidence="7">
    <location>
        <begin position="69"/>
        <end position="79"/>
    </location>
</feature>
<reference evidence="9" key="2">
    <citation type="submission" date="2021-12" db="EMBL/GenBank/DDBJ databases">
        <title>Resequencing data analysis of finger millet.</title>
        <authorList>
            <person name="Hatakeyama M."/>
            <person name="Aluri S."/>
            <person name="Balachadran M.T."/>
            <person name="Sivarajan S.R."/>
            <person name="Poveda L."/>
            <person name="Shimizu-Inatsugi R."/>
            <person name="Schlapbach R."/>
            <person name="Sreeman S.M."/>
            <person name="Shimizu K.K."/>
        </authorList>
    </citation>
    <scope>NUCLEOTIDE SEQUENCE</scope>
</reference>
<accession>A0AAV5DGV0</accession>
<protein>
    <recommendedName>
        <fullName evidence="6">Enhancer of polycomb-like protein</fullName>
    </recommendedName>
</protein>
<evidence type="ECO:0000313" key="9">
    <source>
        <dbReference type="EMBL" id="GJN09753.1"/>
    </source>
</evidence>
<keyword evidence="4 6" id="KW-0804">Transcription</keyword>
<sequence length="841" mass="94976">MPAAGARRSTRVFMPKAPKPPPQDQIDPATRVLRSGKRLAADRIRWDDKEAVAFSVDDVDHDRIHHNHQQSQFQSQQQQLLPENEAPRRELPPVNKDYTFVYSRKRRHQSLPAELLPQKGRYGIVYTRRRGKRQKVAPIQQEQEPELNAPSDLAAAIPCSSSQEFASRTGFLDAHFSALVEGVAAPHPRAVTLVILVDTSSARSSHLLIALLLSVLRWMRHSRQRGKVRSVASFVLSRSVAPVFASQGLHFVKLQHRRASALLHRTLVHCGWCVLHGTKKSVPLLSVNFPALPSYFQRLHSAVAFSSMYLPAVIRESMLLIRAPGLMHPQIPSDVNSEAQCNGTAASTAYIGSGEPQKVVQDFVPLEQVAGVVVHGLRLKKHQRKRSSMRHPRNRRRPTARLSDSANGKKQTMLLTQTEVIMPSTRQASVEPVKPKAALEISLDLLENLDESDVSTPMGSTRKQKRSSLKSPVERMNEKLALAEVRQNIDCVHCKANLLVIQDDRCWREEGADVMLELSDTNEWCIVVKIQGITRYSIKPSDPRLNGINRYTHAYMWAMDDAWKLEFTDKMDWLLFREFHVQGREHNSQGKTIPIPGVHDVSDDMEGGITDTFSRPESNYIRVVDDEIGRALGKDSLYDIDSEDERWLSELNSVDSDQYNSKRKHIPYEYFEKIITTFEKDAYNNPERTHDVGQLLSRNPSLVKDDNVLAVYEYWANKRSKRAIPLLRIFQGAPLRRGLLSQKSSVKRKRSFKRQRIQAGRGKPEGLLQDNAEEEAALQRVAQAEAAAKQAVETAVRLRSRAQSLMANAELAAYKSVMALRIAEAARVSDSSRDLVSTILD</sequence>
<dbReference type="InterPro" id="IPR019542">
    <property type="entry name" value="Enhancer_polycomb-like_N"/>
</dbReference>
<keyword evidence="5 6" id="KW-0539">Nucleus</keyword>
<evidence type="ECO:0000256" key="4">
    <source>
        <dbReference type="ARBA" id="ARBA00023163"/>
    </source>
</evidence>
<comment type="caution">
    <text evidence="9">The sequence shown here is derived from an EMBL/GenBank/DDBJ whole genome shotgun (WGS) entry which is preliminary data.</text>
</comment>
<feature type="region of interest" description="Disordered" evidence="7">
    <location>
        <begin position="66"/>
        <end position="91"/>
    </location>
</feature>
<evidence type="ECO:0000313" key="10">
    <source>
        <dbReference type="Proteomes" id="UP001054889"/>
    </source>
</evidence>
<keyword evidence="3 6" id="KW-0805">Transcription regulation</keyword>